<dbReference type="PANTHER" id="PTHR47799:SF1">
    <property type="entry name" value="OMEGA-AMIDASE YAFV"/>
    <property type="match status" value="1"/>
</dbReference>
<evidence type="ECO:0000259" key="6">
    <source>
        <dbReference type="PROSITE" id="PS50263"/>
    </source>
</evidence>
<dbReference type="PROSITE" id="PS01227">
    <property type="entry name" value="UPF0012"/>
    <property type="match status" value="1"/>
</dbReference>
<dbReference type="NCBIfam" id="NF007757">
    <property type="entry name" value="PRK10438.1"/>
    <property type="match status" value="1"/>
</dbReference>
<organism evidence="7 8">
    <name type="scientific">Salinivirga cyanobacteriivorans</name>
    <dbReference type="NCBI Taxonomy" id="1307839"/>
    <lineage>
        <taxon>Bacteria</taxon>
        <taxon>Pseudomonadati</taxon>
        <taxon>Bacteroidota</taxon>
        <taxon>Bacteroidia</taxon>
        <taxon>Bacteroidales</taxon>
        <taxon>Salinivirgaceae</taxon>
        <taxon>Salinivirga</taxon>
    </lineage>
</organism>
<evidence type="ECO:0000313" key="8">
    <source>
        <dbReference type="Proteomes" id="UP000064893"/>
    </source>
</evidence>
<dbReference type="OrthoDB" id="9811121at2"/>
<evidence type="ECO:0000256" key="5">
    <source>
        <dbReference type="ARBA" id="ARBA00072139"/>
    </source>
</evidence>
<comment type="catalytic activity">
    <reaction evidence="4">
        <text>a monoamide of a dicarboxylate + H2O = a dicarboxylate + NH4(+)</text>
        <dbReference type="Rhea" id="RHEA:11716"/>
        <dbReference type="ChEBI" id="CHEBI:15377"/>
        <dbReference type="ChEBI" id="CHEBI:28938"/>
        <dbReference type="ChEBI" id="CHEBI:28965"/>
        <dbReference type="ChEBI" id="CHEBI:77450"/>
        <dbReference type="EC" id="3.5.1.3"/>
    </reaction>
</comment>
<keyword evidence="2 7" id="KW-0378">Hydrolase</keyword>
<dbReference type="CDD" id="cd07575">
    <property type="entry name" value="Xc-1258_like"/>
    <property type="match status" value="1"/>
</dbReference>
<reference evidence="7 8" key="1">
    <citation type="submission" date="2015-11" db="EMBL/GenBank/DDBJ databases">
        <title>Description and complete genome sequence of a novel strain predominating in hypersaline microbial mats and representing a new family of the Bacteriodetes phylum.</title>
        <authorList>
            <person name="Spring S."/>
            <person name="Bunk B."/>
            <person name="Sproer C."/>
            <person name="Klenk H.-P."/>
        </authorList>
    </citation>
    <scope>NUCLEOTIDE SEQUENCE [LARGE SCALE GENOMIC DNA]</scope>
    <source>
        <strain evidence="7 8">L21-Spi-D4</strain>
    </source>
</reference>
<dbReference type="PANTHER" id="PTHR47799">
    <property type="entry name" value="OMEGA-AMIDASE YAFV"/>
    <property type="match status" value="1"/>
</dbReference>
<dbReference type="EC" id="3.5.1.3" evidence="3"/>
<dbReference type="RefSeq" id="WP_057954220.1">
    <property type="nucleotide sequence ID" value="NZ_CP013118.1"/>
</dbReference>
<dbReference type="GO" id="GO:0050152">
    <property type="term" value="F:omega-amidase activity"/>
    <property type="evidence" value="ECO:0007669"/>
    <property type="project" value="UniProtKB-EC"/>
</dbReference>
<dbReference type="GO" id="GO:0106008">
    <property type="term" value="F:2-oxoglutaramate amidase activity"/>
    <property type="evidence" value="ECO:0007669"/>
    <property type="project" value="TreeGrafter"/>
</dbReference>
<dbReference type="FunFam" id="3.60.110.10:FF:000004">
    <property type="entry name" value="Carbon-nitrogen hydrolase"/>
    <property type="match status" value="1"/>
</dbReference>
<accession>A0A0S2I3T4</accession>
<dbReference type="Proteomes" id="UP000064893">
    <property type="component" value="Chromosome"/>
</dbReference>
<evidence type="ECO:0000256" key="4">
    <source>
        <dbReference type="ARBA" id="ARBA00052904"/>
    </source>
</evidence>
<dbReference type="Pfam" id="PF00795">
    <property type="entry name" value="CN_hydrolase"/>
    <property type="match status" value="1"/>
</dbReference>
<dbReference type="EMBL" id="CP013118">
    <property type="protein sequence ID" value="ALO16874.1"/>
    <property type="molecule type" value="Genomic_DNA"/>
</dbReference>
<evidence type="ECO:0000313" key="7">
    <source>
        <dbReference type="EMBL" id="ALO16874.1"/>
    </source>
</evidence>
<dbReference type="InterPro" id="IPR036526">
    <property type="entry name" value="C-N_Hydrolase_sf"/>
</dbReference>
<dbReference type="SUPFAM" id="SSF56317">
    <property type="entry name" value="Carbon-nitrogen hydrolase"/>
    <property type="match status" value="1"/>
</dbReference>
<gene>
    <name evidence="7" type="primary">ramA</name>
    <name evidence="7" type="ORF">L21SP5_03260</name>
</gene>
<comment type="similarity">
    <text evidence="1">Belongs to the carbon-nitrogen hydrolase superfamily. NIT1/NIT2 family.</text>
</comment>
<name>A0A0S2I3T4_9BACT</name>
<evidence type="ECO:0000256" key="2">
    <source>
        <dbReference type="ARBA" id="ARBA00022801"/>
    </source>
</evidence>
<sequence>MDKLRVTLMQWDLIWEDPAANRLRFSEQFEFLKGKTDLVILPEMFTTGFSMSPEKVAETWPGESVEWLRKEAVRFGFVICGSTMIKDGERFYNRFVWADARGNIEFNDKRHLFQMGGEHEVYSPGNQQIVINFGGWRIAPFICYDLRFPVWTRNRSNYDLAIYVANWPAVRHQVWEKLLLARAIENQCYVAGVNRVGTDGRELKYSGNSYMINPRGEIALDFVPGIEEAKTVEISLNELNAFREKFPVMTDADDFEIRI</sequence>
<dbReference type="Gene3D" id="3.60.110.10">
    <property type="entry name" value="Carbon-nitrogen hydrolase"/>
    <property type="match status" value="1"/>
</dbReference>
<evidence type="ECO:0000256" key="3">
    <source>
        <dbReference type="ARBA" id="ARBA00039118"/>
    </source>
</evidence>
<dbReference type="InterPro" id="IPR001110">
    <property type="entry name" value="UPF0012_CS"/>
</dbReference>
<dbReference type="PROSITE" id="PS50263">
    <property type="entry name" value="CN_HYDROLASE"/>
    <property type="match status" value="1"/>
</dbReference>
<dbReference type="AlphaFoldDB" id="A0A0S2I3T4"/>
<evidence type="ECO:0000256" key="1">
    <source>
        <dbReference type="ARBA" id="ARBA00010613"/>
    </source>
</evidence>
<proteinExistence type="inferred from homology"/>
<protein>
    <recommendedName>
        <fullName evidence="5">Omega-amidase YafV</fullName>
        <ecNumber evidence="3">3.5.1.3</ecNumber>
    </recommendedName>
</protein>
<feature type="domain" description="CN hydrolase" evidence="6">
    <location>
        <begin position="4"/>
        <end position="236"/>
    </location>
</feature>
<dbReference type="KEGG" id="blq:L21SP5_03260"/>
<dbReference type="STRING" id="1307839.L21SP5_03260"/>
<dbReference type="InterPro" id="IPR003010">
    <property type="entry name" value="C-N_Hydrolase"/>
</dbReference>
<dbReference type="InterPro" id="IPR052737">
    <property type="entry name" value="Omega-amidase_YafV"/>
</dbReference>
<keyword evidence="8" id="KW-1185">Reference proteome</keyword>